<proteinExistence type="inferred from homology"/>
<dbReference type="InterPro" id="IPR043519">
    <property type="entry name" value="NT_sf"/>
</dbReference>
<evidence type="ECO:0000313" key="8">
    <source>
        <dbReference type="Proteomes" id="UP001371456"/>
    </source>
</evidence>
<comment type="similarity">
    <text evidence="1 3">Belongs to the tRNA nucleotidyltransferase/poly(A) polymerase family.</text>
</comment>
<evidence type="ECO:0000256" key="3">
    <source>
        <dbReference type="RuleBase" id="RU003953"/>
    </source>
</evidence>
<feature type="compositionally biased region" description="Basic and acidic residues" evidence="4">
    <location>
        <begin position="531"/>
        <end position="548"/>
    </location>
</feature>
<gene>
    <name evidence="7" type="ORF">RDI58_005616</name>
</gene>
<dbReference type="GO" id="GO:0003723">
    <property type="term" value="F:RNA binding"/>
    <property type="evidence" value="ECO:0007669"/>
    <property type="project" value="UniProtKB-KW"/>
</dbReference>
<dbReference type="Gene3D" id="3.30.460.10">
    <property type="entry name" value="Beta Polymerase, domain 2"/>
    <property type="match status" value="1"/>
</dbReference>
<feature type="compositionally biased region" description="Polar residues" evidence="4">
    <location>
        <begin position="605"/>
        <end position="614"/>
    </location>
</feature>
<dbReference type="Gene3D" id="1.10.472.10">
    <property type="entry name" value="Cyclin-like"/>
    <property type="match status" value="1"/>
</dbReference>
<dbReference type="InterPro" id="IPR036915">
    <property type="entry name" value="Cyclin-like_sf"/>
</dbReference>
<organism evidence="7 8">
    <name type="scientific">Solanum bulbocastanum</name>
    <name type="common">Wild potato</name>
    <dbReference type="NCBI Taxonomy" id="147425"/>
    <lineage>
        <taxon>Eukaryota</taxon>
        <taxon>Viridiplantae</taxon>
        <taxon>Streptophyta</taxon>
        <taxon>Embryophyta</taxon>
        <taxon>Tracheophyta</taxon>
        <taxon>Spermatophyta</taxon>
        <taxon>Magnoliopsida</taxon>
        <taxon>eudicotyledons</taxon>
        <taxon>Gunneridae</taxon>
        <taxon>Pentapetalae</taxon>
        <taxon>asterids</taxon>
        <taxon>lamiids</taxon>
        <taxon>Solanales</taxon>
        <taxon>Solanaceae</taxon>
        <taxon>Solanoideae</taxon>
        <taxon>Solaneae</taxon>
        <taxon>Solanum</taxon>
    </lineage>
</organism>
<dbReference type="PANTHER" id="PTHR43051:SF10">
    <property type="entry name" value="POLY A POLYMERASE HEAD DOMAIN-CONTAINING PROTEIN"/>
    <property type="match status" value="1"/>
</dbReference>
<sequence length="1022" mass="114854">MAALAQQTKANFFLSRFKAFLVFQKFNHNTYSNATHREQHSANMGSGSVVDTGEIDFSKWRKLYSRDFGISNSLIPAYAWTVLKSLQSGGFEAYLVGGCVRDLILNKIPKDFDVITTATLPQIKRRFHRAIIVGRRFPICRVHVNGSIVEVSSFDTRAKPTGASEKLSVPKMPKKFHQKDFILWKDSMHRDFTVNSLFFDPSVNTIYDYADAIVDLKSLQLRTLVPAHLSFEEDCARILRGLRLAARLKLSFSKEIEIAMHKFSPSIMILNKKLFSSLDHLVTCDRPSHDSLWVALLAFHLALITDPQGAFVVLTFASVLYHGNWKEGVNFARRHSDAASIYAREISDSQGSISDDELVERVTELAVLVQNSLDILTDKDSLQEAMSKFPGSPCSGLVFVSKNMRKVVEVIFDVLIGDVRSLKTRRNSFEIDYTLLGKGQTRETRFVLGKVILDTIAPGVIPGSEVIKHSLIKVDAQLSKNAPKENMGGNVNFKKRKFVCEDDNQPNASSEIKQNRDEKWNTVIAKQSKGKAVEKHDNESLGQKLDNRDAVTKKKIKGEQSELPQNGTRMVLEGMKHQVPPHKKERKGGDKYQQASVNHLKLSHNVDNGATTKQHSLKEKRDSSQEQKEEKSVSLHSRKQDLKGGKLASDEKSKPKAGNQTLSDLFRSYQDCNQEKDMAITDENKPALIKPSDVQVKGGAEMATRKFVGVETRSNRRVLGAINQNLVGGQGYPCVVNKRGLSDGNGICDKNLPVCGHRPITRKYAAQIASSQKHCSEENKKPKIAAESFSVWEDDMEENEAANDKPVPMSLEQTEKVSKGKDQMEVEMEDIFEEAVIDIDGDDAKNHLAAVEYVGDLFANYRTMEVHHKFELREETLFLTVNLIDRFLEKQGIVRKKLQLVGLVAMLVACKYEELELLSFMLVELCLVEYEMLKFPPSFIAAAAIYTAQTTLYGVQQWSKTCEVHTTYSEDQLLECSRSIVGYHQKAATGKLTGVHRKYSISKFGYAAKCEPAHFLVQQTQQ</sequence>
<dbReference type="SUPFAM" id="SSF47954">
    <property type="entry name" value="Cyclin-like"/>
    <property type="match status" value="2"/>
</dbReference>
<feature type="compositionally biased region" description="Basic and acidic residues" evidence="4">
    <location>
        <begin position="616"/>
        <end position="654"/>
    </location>
</feature>
<dbReference type="Pfam" id="PF01743">
    <property type="entry name" value="PolyA_pol"/>
    <property type="match status" value="1"/>
</dbReference>
<dbReference type="EMBL" id="JBANQN010000002">
    <property type="protein sequence ID" value="KAK6797914.1"/>
    <property type="molecule type" value="Genomic_DNA"/>
</dbReference>
<evidence type="ECO:0000256" key="4">
    <source>
        <dbReference type="SAM" id="MobiDB-lite"/>
    </source>
</evidence>
<dbReference type="InterPro" id="IPR002646">
    <property type="entry name" value="PolA_pol_head_dom"/>
</dbReference>
<name>A0AAN8U3J7_SOLBU</name>
<feature type="compositionally biased region" description="Basic and acidic residues" evidence="4">
    <location>
        <begin position="813"/>
        <end position="823"/>
    </location>
</feature>
<feature type="domain" description="Cyclin C-terminal" evidence="6">
    <location>
        <begin position="878"/>
        <end position="1013"/>
    </location>
</feature>
<dbReference type="Gene3D" id="1.10.3090.10">
    <property type="entry name" value="cca-adding enzyme, domain 2"/>
    <property type="match status" value="1"/>
</dbReference>
<evidence type="ECO:0000256" key="2">
    <source>
        <dbReference type="ARBA" id="ARBA00022679"/>
    </source>
</evidence>
<keyword evidence="2 3" id="KW-0808">Transferase</keyword>
<dbReference type="PANTHER" id="PTHR43051">
    <property type="entry name" value="POLYNUCLEOTIDE ADENYLYLTRANSFERASE FAMILY PROTEIN"/>
    <property type="match status" value="1"/>
</dbReference>
<feature type="region of interest" description="Disordered" evidence="4">
    <location>
        <begin position="527"/>
        <end position="548"/>
    </location>
</feature>
<dbReference type="Proteomes" id="UP001371456">
    <property type="component" value="Unassembled WGS sequence"/>
</dbReference>
<dbReference type="SUPFAM" id="SSF81891">
    <property type="entry name" value="Poly A polymerase C-terminal region-like"/>
    <property type="match status" value="1"/>
</dbReference>
<dbReference type="SUPFAM" id="SSF81301">
    <property type="entry name" value="Nucleotidyltransferase"/>
    <property type="match status" value="1"/>
</dbReference>
<accession>A0AAN8U3J7</accession>
<evidence type="ECO:0000256" key="1">
    <source>
        <dbReference type="ARBA" id="ARBA00007265"/>
    </source>
</evidence>
<dbReference type="InterPro" id="IPR004367">
    <property type="entry name" value="Cyclin_C-dom"/>
</dbReference>
<dbReference type="CDD" id="cd05398">
    <property type="entry name" value="NT_ClassII-CCAase"/>
    <property type="match status" value="1"/>
</dbReference>
<protein>
    <submittedName>
        <fullName evidence="7">Uncharacterized protein</fullName>
    </submittedName>
</protein>
<dbReference type="SMART" id="SM01332">
    <property type="entry name" value="Cyclin_C"/>
    <property type="match status" value="1"/>
</dbReference>
<comment type="caution">
    <text evidence="7">The sequence shown here is derived from an EMBL/GenBank/DDBJ whole genome shotgun (WGS) entry which is preliminary data.</text>
</comment>
<evidence type="ECO:0000313" key="7">
    <source>
        <dbReference type="EMBL" id="KAK6797914.1"/>
    </source>
</evidence>
<dbReference type="InterPro" id="IPR013763">
    <property type="entry name" value="Cyclin-like_dom"/>
</dbReference>
<keyword evidence="3" id="KW-0694">RNA-binding</keyword>
<dbReference type="AlphaFoldDB" id="A0AAN8U3J7"/>
<dbReference type="GO" id="GO:0016779">
    <property type="term" value="F:nucleotidyltransferase activity"/>
    <property type="evidence" value="ECO:0007669"/>
    <property type="project" value="InterPro"/>
</dbReference>
<dbReference type="GO" id="GO:0001680">
    <property type="term" value="P:tRNA 3'-terminal CCA addition"/>
    <property type="evidence" value="ECO:0007669"/>
    <property type="project" value="UniProtKB-ARBA"/>
</dbReference>
<feature type="domain" description="Cyclin-like" evidence="5">
    <location>
        <begin position="861"/>
        <end position="982"/>
    </location>
</feature>
<evidence type="ECO:0000259" key="5">
    <source>
        <dbReference type="SMART" id="SM00385"/>
    </source>
</evidence>
<feature type="region of interest" description="Disordered" evidence="4">
    <location>
        <begin position="799"/>
        <end position="823"/>
    </location>
</feature>
<dbReference type="Pfam" id="PF02984">
    <property type="entry name" value="Cyclin_C"/>
    <property type="match status" value="1"/>
</dbReference>
<keyword evidence="8" id="KW-1185">Reference proteome</keyword>
<feature type="region of interest" description="Disordered" evidence="4">
    <location>
        <begin position="599"/>
        <end position="661"/>
    </location>
</feature>
<evidence type="ECO:0000259" key="6">
    <source>
        <dbReference type="SMART" id="SM01332"/>
    </source>
</evidence>
<dbReference type="InterPro" id="IPR052191">
    <property type="entry name" value="tRNA_ntf/polyA_polymerase_I"/>
</dbReference>
<reference evidence="7 8" key="1">
    <citation type="submission" date="2024-02" db="EMBL/GenBank/DDBJ databases">
        <title>de novo genome assembly of Solanum bulbocastanum strain 11H21.</title>
        <authorList>
            <person name="Hosaka A.J."/>
        </authorList>
    </citation>
    <scope>NUCLEOTIDE SEQUENCE [LARGE SCALE GENOMIC DNA]</scope>
    <source>
        <tissue evidence="7">Young leaves</tissue>
    </source>
</reference>
<dbReference type="SMART" id="SM00385">
    <property type="entry name" value="CYCLIN"/>
    <property type="match status" value="1"/>
</dbReference>